<dbReference type="InterPro" id="IPR050922">
    <property type="entry name" value="LytR/CpsA/Psr_CW_biosynth"/>
</dbReference>
<evidence type="ECO:0000259" key="3">
    <source>
        <dbReference type="Pfam" id="PF03816"/>
    </source>
</evidence>
<feature type="domain" description="Cell envelope-related transcriptional attenuator" evidence="3">
    <location>
        <begin position="209"/>
        <end position="352"/>
    </location>
</feature>
<reference evidence="4" key="1">
    <citation type="submission" date="2020-02" db="EMBL/GenBank/DDBJ databases">
        <authorList>
            <person name="Meier V. D."/>
        </authorList>
    </citation>
    <scope>NUCLEOTIDE SEQUENCE</scope>
    <source>
        <strain evidence="4">AVDCRST_MAG33</strain>
    </source>
</reference>
<dbReference type="Gene3D" id="3.40.630.190">
    <property type="entry name" value="LCP protein"/>
    <property type="match status" value="1"/>
</dbReference>
<dbReference type="InterPro" id="IPR004474">
    <property type="entry name" value="LytR_CpsA_psr"/>
</dbReference>
<evidence type="ECO:0000256" key="1">
    <source>
        <dbReference type="ARBA" id="ARBA00006068"/>
    </source>
</evidence>
<evidence type="ECO:0000256" key="2">
    <source>
        <dbReference type="SAM" id="Phobius"/>
    </source>
</evidence>
<protein>
    <recommendedName>
        <fullName evidence="3">Cell envelope-related transcriptional attenuator domain-containing protein</fullName>
    </recommendedName>
</protein>
<evidence type="ECO:0000313" key="4">
    <source>
        <dbReference type="EMBL" id="CAA9571875.1"/>
    </source>
</evidence>
<feature type="transmembrane region" description="Helical" evidence="2">
    <location>
        <begin position="77"/>
        <end position="101"/>
    </location>
</feature>
<accession>A0A6J4V9A1</accession>
<dbReference type="PANTHER" id="PTHR33392">
    <property type="entry name" value="POLYISOPRENYL-TEICHOIC ACID--PEPTIDOGLYCAN TEICHOIC ACID TRANSFERASE TAGU"/>
    <property type="match status" value="1"/>
</dbReference>
<dbReference type="AlphaFoldDB" id="A0A6J4V9A1"/>
<keyword evidence="2" id="KW-0472">Membrane</keyword>
<gene>
    <name evidence="4" type="ORF">AVDCRST_MAG33-2613</name>
</gene>
<keyword evidence="2" id="KW-0812">Transmembrane</keyword>
<sequence length="437" mass="46623">MDTRIGKGAGSDPVHSGQRLRDLVVVRSGQTTDAPSRRLGGATWVRTATLPNGQIDSEALQTQPASRPRPVRRKRHWYARPVPIVLLALLLVAGSLMGYVLNRVTDAMGEVQRVSTPPPAVVTTDEEIGPAEFTIDTQPAILALEDSGIVPESDPGLLGDFQNGATNLNDLAGGAAAAAGVADGNQSARTIMLLGVDARPGAAIDVGVRADTIMVVRLDPTAGTCRILSVPRDTQVQLPGYGQSKINHALLVGGIPYQELVVEQTLGIPIDHYALIDFNAFEGLVDEVGGIVVDVPSDLVGTDGQVAFAAGPQSMDGETALRYARFRTVSDGGDQARVERQWGVLRALGQQADRNDLVQELNTLLPAMSEHVRTDLTVTELTGIAQSLDGRCTSESAETRQLDGSRLRQQDAILQQSVYVNVVSEAVLRERVQWLLS</sequence>
<organism evidence="4">
    <name type="scientific">uncultured Thermomicrobiales bacterium</name>
    <dbReference type="NCBI Taxonomy" id="1645740"/>
    <lineage>
        <taxon>Bacteria</taxon>
        <taxon>Pseudomonadati</taxon>
        <taxon>Thermomicrobiota</taxon>
        <taxon>Thermomicrobia</taxon>
        <taxon>Thermomicrobiales</taxon>
        <taxon>environmental samples</taxon>
    </lineage>
</organism>
<dbReference type="PANTHER" id="PTHR33392:SF6">
    <property type="entry name" value="POLYISOPRENYL-TEICHOIC ACID--PEPTIDOGLYCAN TEICHOIC ACID TRANSFERASE TAGU"/>
    <property type="match status" value="1"/>
</dbReference>
<keyword evidence="2" id="KW-1133">Transmembrane helix</keyword>
<name>A0A6J4V9A1_9BACT</name>
<proteinExistence type="inferred from homology"/>
<dbReference type="NCBIfam" id="TIGR00350">
    <property type="entry name" value="lytR_cpsA_psr"/>
    <property type="match status" value="1"/>
</dbReference>
<comment type="similarity">
    <text evidence="1">Belongs to the LytR/CpsA/Psr (LCP) family.</text>
</comment>
<dbReference type="EMBL" id="CADCWK010000310">
    <property type="protein sequence ID" value="CAA9571875.1"/>
    <property type="molecule type" value="Genomic_DNA"/>
</dbReference>
<dbReference type="Pfam" id="PF03816">
    <property type="entry name" value="LytR_cpsA_psr"/>
    <property type="match status" value="1"/>
</dbReference>